<gene>
    <name evidence="1" type="ORF">ACFQAU_21510</name>
</gene>
<evidence type="ECO:0000313" key="2">
    <source>
        <dbReference type="Proteomes" id="UP001596403"/>
    </source>
</evidence>
<comment type="caution">
    <text evidence="1">The sequence shown here is derived from an EMBL/GenBank/DDBJ whole genome shotgun (WGS) entry which is preliminary data.</text>
</comment>
<name>A0ABW1Z446_9RHOB</name>
<evidence type="ECO:0000313" key="1">
    <source>
        <dbReference type="EMBL" id="MFC6643909.1"/>
    </source>
</evidence>
<dbReference type="Proteomes" id="UP001596403">
    <property type="component" value="Unassembled WGS sequence"/>
</dbReference>
<dbReference type="RefSeq" id="WP_132447125.1">
    <property type="nucleotide sequence ID" value="NZ_JBHSWA010000005.1"/>
</dbReference>
<organism evidence="1 2">
    <name type="scientific">Sulfitobacter profundi</name>
    <dbReference type="NCBI Taxonomy" id="2679961"/>
    <lineage>
        <taxon>Bacteria</taxon>
        <taxon>Pseudomonadati</taxon>
        <taxon>Pseudomonadota</taxon>
        <taxon>Alphaproteobacteria</taxon>
        <taxon>Rhodobacterales</taxon>
        <taxon>Roseobacteraceae</taxon>
        <taxon>Sulfitobacter</taxon>
    </lineage>
</organism>
<accession>A0ABW1Z446</accession>
<keyword evidence="2" id="KW-1185">Reference proteome</keyword>
<reference evidence="2" key="1">
    <citation type="journal article" date="2019" name="Int. J. Syst. Evol. Microbiol.">
        <title>The Global Catalogue of Microorganisms (GCM) 10K type strain sequencing project: providing services to taxonomists for standard genome sequencing and annotation.</title>
        <authorList>
            <consortium name="The Broad Institute Genomics Platform"/>
            <consortium name="The Broad Institute Genome Sequencing Center for Infectious Disease"/>
            <person name="Wu L."/>
            <person name="Ma J."/>
        </authorList>
    </citation>
    <scope>NUCLEOTIDE SEQUENCE [LARGE SCALE GENOMIC DNA]</scope>
    <source>
        <strain evidence="2">NBRC 111368</strain>
    </source>
</reference>
<sequence>MSNGKFRLSQSAVEWTKHFKLGPRAQKLFLAMVYEQDQEREGWATGGTWMETACRGFHRPLAKFRSLGCAPKADNARFFQRAVEELEQVPELFEHIALDTKKSTLTWVFGLRLHGMMADMQIYALLSITDADRISSTLDLPLLTQITLHKKKKLPEFIMFQDNPNFETESEQASPAPLDLRKTRRLLEPALEKWAGHTGYKFILGYEQPPRMPAYHQARIRFQTSASEWKPDAFERFPPNTKIIRIGARRTTR</sequence>
<proteinExistence type="predicted"/>
<protein>
    <submittedName>
        <fullName evidence="1">Uncharacterized protein</fullName>
    </submittedName>
</protein>
<dbReference type="EMBL" id="JBHSWA010000005">
    <property type="protein sequence ID" value="MFC6643909.1"/>
    <property type="molecule type" value="Genomic_DNA"/>
</dbReference>